<name>A0ABT9E8B0_9PROT</name>
<keyword evidence="4" id="KW-1185">Reference proteome</keyword>
<organism evidence="3 4">
    <name type="scientific">Paracraurococcus lichenis</name>
    <dbReference type="NCBI Taxonomy" id="3064888"/>
    <lineage>
        <taxon>Bacteria</taxon>
        <taxon>Pseudomonadati</taxon>
        <taxon>Pseudomonadota</taxon>
        <taxon>Alphaproteobacteria</taxon>
        <taxon>Acetobacterales</taxon>
        <taxon>Roseomonadaceae</taxon>
        <taxon>Paracraurococcus</taxon>
    </lineage>
</organism>
<gene>
    <name evidence="3" type="ORF">Q7A36_28990</name>
</gene>
<dbReference type="RefSeq" id="WP_305107268.1">
    <property type="nucleotide sequence ID" value="NZ_JAUTWS010000047.1"/>
</dbReference>
<feature type="compositionally biased region" description="Low complexity" evidence="1">
    <location>
        <begin position="22"/>
        <end position="33"/>
    </location>
</feature>
<evidence type="ECO:0000256" key="2">
    <source>
        <dbReference type="SAM" id="SignalP"/>
    </source>
</evidence>
<comment type="caution">
    <text evidence="3">The sequence shown here is derived from an EMBL/GenBank/DDBJ whole genome shotgun (WGS) entry which is preliminary data.</text>
</comment>
<keyword evidence="2" id="KW-0732">Signal</keyword>
<dbReference type="Proteomes" id="UP001243009">
    <property type="component" value="Unassembled WGS sequence"/>
</dbReference>
<feature type="compositionally biased region" description="Pro residues" evidence="1">
    <location>
        <begin position="34"/>
        <end position="46"/>
    </location>
</feature>
<feature type="signal peptide" evidence="2">
    <location>
        <begin position="1"/>
        <end position="21"/>
    </location>
</feature>
<feature type="compositionally biased region" description="Low complexity" evidence="1">
    <location>
        <begin position="65"/>
        <end position="75"/>
    </location>
</feature>
<feature type="region of interest" description="Disordered" evidence="1">
    <location>
        <begin position="22"/>
        <end position="89"/>
    </location>
</feature>
<feature type="chain" id="PRO_5046509672" evidence="2">
    <location>
        <begin position="22"/>
        <end position="89"/>
    </location>
</feature>
<sequence>MAALARTMLALALALPCIAQAQGTGPMQGTTQPQPQPTPPGGPPVPRAEEIGNGRPRQDPGGGQTDTSPGTTSSLPLPPAGQADPVPKK</sequence>
<evidence type="ECO:0000313" key="3">
    <source>
        <dbReference type="EMBL" id="MDO9712413.1"/>
    </source>
</evidence>
<feature type="compositionally biased region" description="Basic and acidic residues" evidence="1">
    <location>
        <begin position="47"/>
        <end position="58"/>
    </location>
</feature>
<evidence type="ECO:0000313" key="4">
    <source>
        <dbReference type="Proteomes" id="UP001243009"/>
    </source>
</evidence>
<proteinExistence type="predicted"/>
<dbReference type="EMBL" id="JAUTWS010000047">
    <property type="protein sequence ID" value="MDO9712413.1"/>
    <property type="molecule type" value="Genomic_DNA"/>
</dbReference>
<protein>
    <submittedName>
        <fullName evidence="3">Uncharacterized protein</fullName>
    </submittedName>
</protein>
<accession>A0ABT9E8B0</accession>
<reference evidence="3 4" key="1">
    <citation type="submission" date="2023-08" db="EMBL/GenBank/DDBJ databases">
        <title>The draft genome sequence of Paracraurococcus sp. LOR1-02.</title>
        <authorList>
            <person name="Kingkaew E."/>
            <person name="Tanasupawat S."/>
        </authorList>
    </citation>
    <scope>NUCLEOTIDE SEQUENCE [LARGE SCALE GENOMIC DNA]</scope>
    <source>
        <strain evidence="3 4">LOR1-02</strain>
    </source>
</reference>
<evidence type="ECO:0000256" key="1">
    <source>
        <dbReference type="SAM" id="MobiDB-lite"/>
    </source>
</evidence>